<dbReference type="Proteomes" id="UP000070063">
    <property type="component" value="Unassembled WGS sequence"/>
</dbReference>
<protein>
    <submittedName>
        <fullName evidence="4">Oxidoreductase, short chain dehydrogenase/reductase family protein</fullName>
    </submittedName>
    <submittedName>
        <fullName evidence="5">SDR family oxidoreductase</fullName>
    </submittedName>
</protein>
<dbReference type="InterPro" id="IPR036291">
    <property type="entry name" value="NAD(P)-bd_dom_sf"/>
</dbReference>
<dbReference type="Pfam" id="PF00106">
    <property type="entry name" value="adh_short"/>
    <property type="match status" value="1"/>
</dbReference>
<keyword evidence="7" id="KW-1185">Reference proteome</keyword>
<evidence type="ECO:0000313" key="4">
    <source>
        <dbReference type="EMBL" id="KXA39351.1"/>
    </source>
</evidence>
<dbReference type="PANTHER" id="PTHR43115">
    <property type="entry name" value="DEHYDROGENASE/REDUCTASE SDR FAMILY MEMBER 11"/>
    <property type="match status" value="1"/>
</dbReference>
<gene>
    <name evidence="5" type="ORF">FO454_10445</name>
    <name evidence="4" type="ORF">HMPREF3225_00713</name>
</gene>
<evidence type="ECO:0000256" key="2">
    <source>
        <dbReference type="ARBA" id="ARBA00023002"/>
    </source>
</evidence>
<keyword evidence="2" id="KW-0560">Oxidoreductase</keyword>
<dbReference type="GO" id="GO:0016616">
    <property type="term" value="F:oxidoreductase activity, acting on the CH-OH group of donors, NAD or NADP as acceptor"/>
    <property type="evidence" value="ECO:0007669"/>
    <property type="project" value="UniProtKB-ARBA"/>
</dbReference>
<dbReference type="Gene3D" id="3.40.50.720">
    <property type="entry name" value="NAD(P)-binding Rossmann-like Domain"/>
    <property type="match status" value="1"/>
</dbReference>
<dbReference type="EMBL" id="LRQI01000027">
    <property type="protein sequence ID" value="KXA39351.1"/>
    <property type="molecule type" value="Genomic_DNA"/>
</dbReference>
<dbReference type="AlphaFoldDB" id="A0ABD4EHD3"/>
<proteinExistence type="inferred from homology"/>
<comment type="similarity">
    <text evidence="1 3">Belongs to the short-chain dehydrogenases/reductases (SDR) family.</text>
</comment>
<evidence type="ECO:0000256" key="1">
    <source>
        <dbReference type="ARBA" id="ARBA00006484"/>
    </source>
</evidence>
<organism evidence="4 6">
    <name type="scientific">Staphylococcus lugdunensis</name>
    <dbReference type="NCBI Taxonomy" id="28035"/>
    <lineage>
        <taxon>Bacteria</taxon>
        <taxon>Bacillati</taxon>
        <taxon>Bacillota</taxon>
        <taxon>Bacilli</taxon>
        <taxon>Bacillales</taxon>
        <taxon>Staphylococcaceae</taxon>
        <taxon>Staphylococcus</taxon>
    </lineage>
</organism>
<dbReference type="Proteomes" id="UP000325462">
    <property type="component" value="Chromosome"/>
</dbReference>
<evidence type="ECO:0000256" key="3">
    <source>
        <dbReference type="RuleBase" id="RU000363"/>
    </source>
</evidence>
<dbReference type="EMBL" id="CP041722">
    <property type="protein sequence ID" value="QEX39289.1"/>
    <property type="molecule type" value="Genomic_DNA"/>
</dbReference>
<evidence type="ECO:0000313" key="7">
    <source>
        <dbReference type="Proteomes" id="UP000325462"/>
    </source>
</evidence>
<evidence type="ECO:0000313" key="5">
    <source>
        <dbReference type="EMBL" id="QEX39289.1"/>
    </source>
</evidence>
<name>A0ABD4EHD3_STALU</name>
<dbReference type="FunFam" id="3.40.50.720:FF:000047">
    <property type="entry name" value="NADP-dependent L-serine/L-allo-threonine dehydrogenase"/>
    <property type="match status" value="1"/>
</dbReference>
<dbReference type="SUPFAM" id="SSF51735">
    <property type="entry name" value="NAD(P)-binding Rossmann-fold domains"/>
    <property type="match status" value="1"/>
</dbReference>
<reference evidence="4 6" key="1">
    <citation type="submission" date="2016-01" db="EMBL/GenBank/DDBJ databases">
        <authorList>
            <person name="Mitreva M."/>
            <person name="Pepin K.H."/>
            <person name="Mihindukulasuriya K.A."/>
            <person name="Fulton R."/>
            <person name="Fronick C."/>
            <person name="O'Laughlin M."/>
            <person name="Miner T."/>
            <person name="Herter B."/>
            <person name="Rosa B.A."/>
            <person name="Cordes M."/>
            <person name="Tomlinson C."/>
            <person name="Wollam A."/>
            <person name="Palsikar V.B."/>
            <person name="Mardis E.R."/>
            <person name="Wilson R.K."/>
        </authorList>
    </citation>
    <scope>NUCLEOTIDE SEQUENCE [LARGE SCALE GENOMIC DNA]</scope>
    <source>
        <strain evidence="4 6">MJR7738</strain>
    </source>
</reference>
<dbReference type="InterPro" id="IPR002347">
    <property type="entry name" value="SDR_fam"/>
</dbReference>
<dbReference type="PRINTS" id="PR00080">
    <property type="entry name" value="SDRFAMILY"/>
</dbReference>
<dbReference type="RefSeq" id="WP_002459497.1">
    <property type="nucleotide sequence ID" value="NZ_CP014023.2"/>
</dbReference>
<accession>A0ABD4EHD3</accession>
<reference evidence="5 7" key="2">
    <citation type="submission" date="2019-07" db="EMBL/GenBank/DDBJ databases">
        <title>Comparative genome analysis of staphylococcus lugdunensis shows clonal complex-dependent diversity of the putative virulence factor, ess/type vii locus.</title>
        <authorList>
            <person name="Lebeurre J."/>
            <person name="Dahyot S."/>
            <person name="Diene S."/>
            <person name="Paulay A."/>
            <person name="Aubourg M."/>
            <person name="Argemi X."/>
            <person name="Giard J.-C."/>
            <person name="Tournier I."/>
            <person name="Francois P."/>
            <person name="Pestel-Caron M."/>
        </authorList>
    </citation>
    <scope>NUCLEOTIDE SEQUENCE [LARGE SCALE GENOMIC DNA]</scope>
    <source>
        <strain evidence="5 7">SL13</strain>
    </source>
</reference>
<sequence>MSKVIVITGASSGIGEATAKMLAKAGNILVIAARRKERLVQLVNDIRNDGGQAIYVTADVSKLEESKKVAQVTLENYKKIDVWINNAGLMPLSEFSKGLVEEWDQMIDVNLKGTLYGIDAALPTMRKQQSGHIINIASLSAHQSGATTGVYSATKFGVWAASEALRQEEASVQSNIRVTVISPGAVQTELPQQGSDQEIKDNLKDFYSNLAIPPEQVARTIQFAIDTPVETSINEIIIRPTAQAL</sequence>
<dbReference type="PANTHER" id="PTHR43115:SF4">
    <property type="entry name" value="DEHYDROGENASE_REDUCTASE SDR FAMILY MEMBER 11"/>
    <property type="match status" value="1"/>
</dbReference>
<dbReference type="PRINTS" id="PR00081">
    <property type="entry name" value="GDHRDH"/>
</dbReference>
<evidence type="ECO:0000313" key="6">
    <source>
        <dbReference type="Proteomes" id="UP000070063"/>
    </source>
</evidence>